<dbReference type="EMBL" id="DSKY01000014">
    <property type="protein sequence ID" value="HDY59019.1"/>
    <property type="molecule type" value="Genomic_DNA"/>
</dbReference>
<feature type="coiled-coil region" evidence="1">
    <location>
        <begin position="11"/>
        <end position="38"/>
    </location>
</feature>
<feature type="domain" description="GGDEF" evidence="3">
    <location>
        <begin position="326"/>
        <end position="455"/>
    </location>
</feature>
<dbReference type="InterPro" id="IPR035965">
    <property type="entry name" value="PAS-like_dom_sf"/>
</dbReference>
<dbReference type="CDD" id="cd01949">
    <property type="entry name" value="GGDEF"/>
    <property type="match status" value="1"/>
</dbReference>
<dbReference type="NCBIfam" id="TIGR00229">
    <property type="entry name" value="sensory_box"/>
    <property type="match status" value="1"/>
</dbReference>
<dbReference type="SMART" id="SM00086">
    <property type="entry name" value="PAC"/>
    <property type="match status" value="1"/>
</dbReference>
<dbReference type="Pfam" id="PF13426">
    <property type="entry name" value="PAS_9"/>
    <property type="match status" value="1"/>
</dbReference>
<dbReference type="FunFam" id="3.30.70.270:FF:000001">
    <property type="entry name" value="Diguanylate cyclase domain protein"/>
    <property type="match status" value="1"/>
</dbReference>
<dbReference type="PANTHER" id="PTHR44757">
    <property type="entry name" value="DIGUANYLATE CYCLASE DGCP"/>
    <property type="match status" value="1"/>
</dbReference>
<dbReference type="PANTHER" id="PTHR44757:SF2">
    <property type="entry name" value="BIOFILM ARCHITECTURE MAINTENANCE PROTEIN MBAA"/>
    <property type="match status" value="1"/>
</dbReference>
<dbReference type="Pfam" id="PF00990">
    <property type="entry name" value="GGDEF"/>
    <property type="match status" value="1"/>
</dbReference>
<dbReference type="AlphaFoldDB" id="A0A7V0Z5Q5"/>
<dbReference type="InterPro" id="IPR043128">
    <property type="entry name" value="Rev_trsase/Diguanyl_cyclase"/>
</dbReference>
<reference evidence="4" key="1">
    <citation type="journal article" date="2020" name="mSystems">
        <title>Genome- and Community-Level Interaction Insights into Carbon Utilization and Element Cycling Functions of Hydrothermarchaeota in Hydrothermal Sediment.</title>
        <authorList>
            <person name="Zhou Z."/>
            <person name="Liu Y."/>
            <person name="Xu W."/>
            <person name="Pan J."/>
            <person name="Luo Z.H."/>
            <person name="Li M."/>
        </authorList>
    </citation>
    <scope>NUCLEOTIDE SEQUENCE [LARGE SCALE GENOMIC DNA]</scope>
    <source>
        <strain evidence="4">SpSt-258</strain>
    </source>
</reference>
<dbReference type="Gene3D" id="3.30.450.20">
    <property type="entry name" value="PAS domain"/>
    <property type="match status" value="2"/>
</dbReference>
<dbReference type="PROSITE" id="PS50887">
    <property type="entry name" value="GGDEF"/>
    <property type="match status" value="1"/>
</dbReference>
<name>A0A7V0Z5Q5_UNCW3</name>
<gene>
    <name evidence="4" type="ORF">ENP86_05660</name>
</gene>
<sequence length="455" mass="53328">MNKKNNKKIFKEKLLKKIARLKTQLKILQNKVREYRTLNKAVFEHSPVGITVRLGSGELVSFNKAWKKIWNLTYQKITEYEKMCRGWGVAQRYPYLKKYISRVQRIFDSGGEIFIPEIHVYNPETKFDKWVSQYYYAIKNPQGKVGHIVTITQDITPQKKMLLALQESEEKFRTIVNNVNLGVYRSTAEPPGRLIQANPAFLKLFGYNSIKQILKIPAEKFYKNPGDRIQFLKELIKNGEVRDRELEMKRKDGSTFWASIYAKAHLDENGYIKWIDGVIEDVTERKQMITTLQALSFTDDLTGLYNRRGFLTLAEHQIKIAQRTNKPMLLLFIDMDNLKDINDEFGHPMGDQALIYTTKILKKTFRGSDIIARIGGDEFVILTLETKKTKGETLYKRLQESLDKFNRSKRLPFEISFSAGWSYYNPKNPKNINHLLKHADHMMYQHKAKKRKKLK</sequence>
<dbReference type="Pfam" id="PF13188">
    <property type="entry name" value="PAS_8"/>
    <property type="match status" value="1"/>
</dbReference>
<dbReference type="CDD" id="cd00130">
    <property type="entry name" value="PAS"/>
    <property type="match status" value="1"/>
</dbReference>
<dbReference type="InterPro" id="IPR000160">
    <property type="entry name" value="GGDEF_dom"/>
</dbReference>
<dbReference type="InterPro" id="IPR000014">
    <property type="entry name" value="PAS"/>
</dbReference>
<dbReference type="InterPro" id="IPR000700">
    <property type="entry name" value="PAS-assoc_C"/>
</dbReference>
<dbReference type="InterPro" id="IPR001610">
    <property type="entry name" value="PAC"/>
</dbReference>
<keyword evidence="1" id="KW-0175">Coiled coil</keyword>
<dbReference type="Gene3D" id="3.30.70.270">
    <property type="match status" value="1"/>
</dbReference>
<evidence type="ECO:0000256" key="1">
    <source>
        <dbReference type="SAM" id="Coils"/>
    </source>
</evidence>
<protein>
    <submittedName>
        <fullName evidence="4">Diguanylate cyclase</fullName>
    </submittedName>
</protein>
<dbReference type="SUPFAM" id="SSF55785">
    <property type="entry name" value="PYP-like sensor domain (PAS domain)"/>
    <property type="match status" value="2"/>
</dbReference>
<dbReference type="SUPFAM" id="SSF55073">
    <property type="entry name" value="Nucleotide cyclase"/>
    <property type="match status" value="1"/>
</dbReference>
<dbReference type="PROSITE" id="PS50113">
    <property type="entry name" value="PAC"/>
    <property type="match status" value="1"/>
</dbReference>
<dbReference type="SMART" id="SM00267">
    <property type="entry name" value="GGDEF"/>
    <property type="match status" value="1"/>
</dbReference>
<comment type="caution">
    <text evidence="4">The sequence shown here is derived from an EMBL/GenBank/DDBJ whole genome shotgun (WGS) entry which is preliminary data.</text>
</comment>
<accession>A0A7V0Z5Q5</accession>
<evidence type="ECO:0000313" key="4">
    <source>
        <dbReference type="EMBL" id="HDY59019.1"/>
    </source>
</evidence>
<dbReference type="InterPro" id="IPR052155">
    <property type="entry name" value="Biofilm_reg_signaling"/>
</dbReference>
<feature type="domain" description="PAC" evidence="2">
    <location>
        <begin position="242"/>
        <end position="294"/>
    </location>
</feature>
<evidence type="ECO:0000259" key="2">
    <source>
        <dbReference type="PROSITE" id="PS50113"/>
    </source>
</evidence>
<dbReference type="NCBIfam" id="TIGR00254">
    <property type="entry name" value="GGDEF"/>
    <property type="match status" value="1"/>
</dbReference>
<organism evidence="4">
    <name type="scientific">candidate division WOR-3 bacterium</name>
    <dbReference type="NCBI Taxonomy" id="2052148"/>
    <lineage>
        <taxon>Bacteria</taxon>
        <taxon>Bacteria division WOR-3</taxon>
    </lineage>
</organism>
<dbReference type="InterPro" id="IPR029787">
    <property type="entry name" value="Nucleotide_cyclase"/>
</dbReference>
<evidence type="ECO:0000259" key="3">
    <source>
        <dbReference type="PROSITE" id="PS50887"/>
    </source>
</evidence>
<proteinExistence type="predicted"/>